<evidence type="ECO:0000313" key="2">
    <source>
        <dbReference type="EMBL" id="SNX49414.1"/>
    </source>
</evidence>
<accession>A0A240ELA7</accession>
<reference evidence="3" key="1">
    <citation type="submission" date="2016-06" db="EMBL/GenBank/DDBJ databases">
        <authorList>
            <person name="Rodrigo-Torres L."/>
            <person name="Arahal R.D."/>
            <person name="Lucena T."/>
        </authorList>
    </citation>
    <scope>NUCLEOTIDE SEQUENCE [LARGE SCALE GENOMIC DNA]</scope>
    <source>
        <strain evidence="3">CECT8203</strain>
    </source>
</reference>
<keyword evidence="1" id="KW-1133">Transmembrane helix</keyword>
<organism evidence="2 3">
    <name type="scientific">Vibrio thalassae</name>
    <dbReference type="NCBI Taxonomy" id="1243014"/>
    <lineage>
        <taxon>Bacteria</taxon>
        <taxon>Pseudomonadati</taxon>
        <taxon>Pseudomonadota</taxon>
        <taxon>Gammaproteobacteria</taxon>
        <taxon>Vibrionales</taxon>
        <taxon>Vibrionaceae</taxon>
        <taxon>Vibrio</taxon>
    </lineage>
</organism>
<feature type="transmembrane region" description="Helical" evidence="1">
    <location>
        <begin position="152"/>
        <end position="173"/>
    </location>
</feature>
<keyword evidence="1" id="KW-0812">Transmembrane</keyword>
<proteinExistence type="predicted"/>
<feature type="transmembrane region" description="Helical" evidence="1">
    <location>
        <begin position="179"/>
        <end position="204"/>
    </location>
</feature>
<dbReference type="Proteomes" id="UP000219336">
    <property type="component" value="Unassembled WGS sequence"/>
</dbReference>
<sequence>MDTMNKLLTECFYFSKSNVGSIFKLFGPYVIVTSLLSPFVELFYGWGNFFYLVVISFINTYLMVRFIKFMAFAASGFPKEQTVSLSEWWRLLVVYFFYGVAVLVGSIALIVPGLYFAAKYGFADFEAILNDKPAFSALGESWKDTKGIAGRLMMVTALIGGSQILLGFAFGLAGDSSTLLYIASEILYGLISTSLMIFMSVVYFRLYTEDRTEQEASLESET</sequence>
<keyword evidence="3" id="KW-1185">Reference proteome</keyword>
<dbReference type="EMBL" id="OANU01000058">
    <property type="protein sequence ID" value="SNX49414.1"/>
    <property type="molecule type" value="Genomic_DNA"/>
</dbReference>
<protein>
    <submittedName>
        <fullName evidence="2">Uncharacterized protein</fullName>
    </submittedName>
</protein>
<gene>
    <name evidence="2" type="ORF">VTH8203_03061</name>
</gene>
<evidence type="ECO:0000256" key="1">
    <source>
        <dbReference type="SAM" id="Phobius"/>
    </source>
</evidence>
<keyword evidence="1" id="KW-0472">Membrane</keyword>
<dbReference type="AlphaFoldDB" id="A0A240ELA7"/>
<evidence type="ECO:0000313" key="3">
    <source>
        <dbReference type="Proteomes" id="UP000219336"/>
    </source>
</evidence>
<feature type="transmembrane region" description="Helical" evidence="1">
    <location>
        <begin position="92"/>
        <end position="117"/>
    </location>
</feature>
<name>A0A240ELA7_9VIBR</name>
<feature type="transmembrane region" description="Helical" evidence="1">
    <location>
        <begin position="49"/>
        <end position="72"/>
    </location>
</feature>